<keyword evidence="2" id="KW-0547">Nucleotide-binding</keyword>
<keyword evidence="3 5" id="KW-0067">ATP-binding</keyword>
<dbReference type="GO" id="GO:0016887">
    <property type="term" value="F:ATP hydrolysis activity"/>
    <property type="evidence" value="ECO:0007669"/>
    <property type="project" value="InterPro"/>
</dbReference>
<dbReference type="InterPro" id="IPR003439">
    <property type="entry name" value="ABC_transporter-like_ATP-bd"/>
</dbReference>
<dbReference type="AlphaFoldDB" id="A0AA49J930"/>
<dbReference type="Gene3D" id="3.40.50.300">
    <property type="entry name" value="P-loop containing nucleotide triphosphate hydrolases"/>
    <property type="match status" value="1"/>
</dbReference>
<organism evidence="5 6">
    <name type="scientific">Marivirga salinarum</name>
    <dbReference type="NCBI Taxonomy" id="3059078"/>
    <lineage>
        <taxon>Bacteria</taxon>
        <taxon>Pseudomonadati</taxon>
        <taxon>Bacteroidota</taxon>
        <taxon>Cytophagia</taxon>
        <taxon>Cytophagales</taxon>
        <taxon>Marivirgaceae</taxon>
        <taxon>Marivirga</taxon>
    </lineage>
</organism>
<evidence type="ECO:0000313" key="5">
    <source>
        <dbReference type="EMBL" id="WKK73994.2"/>
    </source>
</evidence>
<gene>
    <name evidence="5" type="ORF">QYS49_19435</name>
</gene>
<dbReference type="InterPro" id="IPR051782">
    <property type="entry name" value="ABC_Transporter_VariousFunc"/>
</dbReference>
<dbReference type="PROSITE" id="PS50893">
    <property type="entry name" value="ABC_TRANSPORTER_2"/>
    <property type="match status" value="1"/>
</dbReference>
<evidence type="ECO:0000256" key="2">
    <source>
        <dbReference type="ARBA" id="ARBA00022741"/>
    </source>
</evidence>
<dbReference type="PANTHER" id="PTHR42939">
    <property type="entry name" value="ABC TRANSPORTER ATP-BINDING PROTEIN ALBC-RELATED"/>
    <property type="match status" value="1"/>
</dbReference>
<dbReference type="PANTHER" id="PTHR42939:SF1">
    <property type="entry name" value="ABC TRANSPORTER ATP-BINDING PROTEIN ALBC-RELATED"/>
    <property type="match status" value="1"/>
</dbReference>
<name>A0AA49J930_9BACT</name>
<dbReference type="RefSeq" id="WP_308348023.1">
    <property type="nucleotide sequence ID" value="NZ_CP129971.1"/>
</dbReference>
<dbReference type="Proteomes" id="UP001230496">
    <property type="component" value="Chromosome"/>
</dbReference>
<evidence type="ECO:0000256" key="1">
    <source>
        <dbReference type="ARBA" id="ARBA00022448"/>
    </source>
</evidence>
<accession>A0AA49J930</accession>
<dbReference type="SUPFAM" id="SSF52540">
    <property type="entry name" value="P-loop containing nucleoside triphosphate hydrolases"/>
    <property type="match status" value="1"/>
</dbReference>
<protein>
    <submittedName>
        <fullName evidence="5">ABC transporter ATP-binding protein</fullName>
    </submittedName>
</protein>
<dbReference type="GO" id="GO:0005524">
    <property type="term" value="F:ATP binding"/>
    <property type="evidence" value="ECO:0007669"/>
    <property type="project" value="UniProtKB-KW"/>
</dbReference>
<sequence length="235" mass="26508">MEKVLLEVKSIFLTINKANILKDISFSISKNAILGIIGSNGSGKTSLIKVISRNYFPDCGQIHFNQKNAILYNNREFSKVAGFLVGEANVYKHLSIEDNLKYISILYGLPAYKINKILDIVNLKKVKNKLVKSISLGMRQRLGIGFAFIHEPDLIVLDEPTNGLDQSGVEDLISLILFLNSQYNVTFMVAGHDFDFLDRICNSLIHLKNGSINYNNTDLENNTKTVHEIYNECNY</sequence>
<keyword evidence="6" id="KW-1185">Reference proteome</keyword>
<dbReference type="KEGG" id="msaa:QYS49_19435"/>
<evidence type="ECO:0000259" key="4">
    <source>
        <dbReference type="PROSITE" id="PS50893"/>
    </source>
</evidence>
<evidence type="ECO:0000313" key="6">
    <source>
        <dbReference type="Proteomes" id="UP001230496"/>
    </source>
</evidence>
<dbReference type="EMBL" id="CP129971">
    <property type="protein sequence ID" value="WKK73994.2"/>
    <property type="molecule type" value="Genomic_DNA"/>
</dbReference>
<feature type="domain" description="ABC transporter" evidence="4">
    <location>
        <begin position="6"/>
        <end position="234"/>
    </location>
</feature>
<dbReference type="InterPro" id="IPR027417">
    <property type="entry name" value="P-loop_NTPase"/>
</dbReference>
<dbReference type="InterPro" id="IPR003593">
    <property type="entry name" value="AAA+_ATPase"/>
</dbReference>
<evidence type="ECO:0000256" key="3">
    <source>
        <dbReference type="ARBA" id="ARBA00022840"/>
    </source>
</evidence>
<keyword evidence="1" id="KW-0813">Transport</keyword>
<dbReference type="Pfam" id="PF00005">
    <property type="entry name" value="ABC_tran"/>
    <property type="match status" value="1"/>
</dbReference>
<dbReference type="SMART" id="SM00382">
    <property type="entry name" value="AAA"/>
    <property type="match status" value="1"/>
</dbReference>
<proteinExistence type="predicted"/>
<reference evidence="5 6" key="1">
    <citation type="submission" date="2023-08" db="EMBL/GenBank/DDBJ databases">
        <title>Comparative genomics and taxonomic characterization of three novel marine species of genus Marivirga.</title>
        <authorList>
            <person name="Muhammad N."/>
            <person name="Kim S.-G."/>
        </authorList>
    </citation>
    <scope>NUCLEOTIDE SEQUENCE [LARGE SCALE GENOMIC DNA]</scope>
    <source>
        <strain evidence="5 6">BDSF4-3</strain>
    </source>
</reference>